<dbReference type="Gene3D" id="3.30.160.60">
    <property type="entry name" value="Classic Zinc Finger"/>
    <property type="match status" value="2"/>
</dbReference>
<feature type="domain" description="C2H2-type" evidence="14">
    <location>
        <begin position="386"/>
        <end position="413"/>
    </location>
</feature>
<evidence type="ECO:0000256" key="11">
    <source>
        <dbReference type="PROSITE-ProRule" id="PRU00042"/>
    </source>
</evidence>
<protein>
    <submittedName>
        <fullName evidence="15">Uncharacterized protein</fullName>
    </submittedName>
</protein>
<comment type="caution">
    <text evidence="15">The sequence shown here is derived from an EMBL/GenBank/DDBJ whole genome shotgun (WGS) entry which is preliminary data.</text>
</comment>
<evidence type="ECO:0000256" key="2">
    <source>
        <dbReference type="ARBA" id="ARBA00004123"/>
    </source>
</evidence>
<proteinExistence type="predicted"/>
<keyword evidence="16" id="KW-1185">Reference proteome</keyword>
<dbReference type="Pfam" id="PF00096">
    <property type="entry name" value="zf-C2H2"/>
    <property type="match status" value="2"/>
</dbReference>
<feature type="domain" description="C2H2-type" evidence="14">
    <location>
        <begin position="414"/>
        <end position="441"/>
    </location>
</feature>
<evidence type="ECO:0000256" key="8">
    <source>
        <dbReference type="ARBA" id="ARBA00023125"/>
    </source>
</evidence>
<keyword evidence="9" id="KW-0804">Transcription</keyword>
<keyword evidence="10" id="KW-0539">Nucleus</keyword>
<dbReference type="SMART" id="SM00355">
    <property type="entry name" value="ZnF_C2H2"/>
    <property type="match status" value="3"/>
</dbReference>
<dbReference type="InterPro" id="IPR013087">
    <property type="entry name" value="Znf_C2H2_type"/>
</dbReference>
<reference evidence="15 16" key="1">
    <citation type="submission" date="2021-07" db="EMBL/GenBank/DDBJ databases">
        <authorList>
            <person name="Palmer J.M."/>
        </authorList>
    </citation>
    <scope>NUCLEOTIDE SEQUENCE [LARGE SCALE GENOMIC DNA]</scope>
    <source>
        <strain evidence="15 16">AT_MEX2019</strain>
        <tissue evidence="15">Muscle</tissue>
    </source>
</reference>
<dbReference type="SUPFAM" id="SSF54695">
    <property type="entry name" value="POZ domain"/>
    <property type="match status" value="1"/>
</dbReference>
<accession>A0ABU7CMA9</accession>
<dbReference type="PROSITE" id="PS50157">
    <property type="entry name" value="ZINC_FINGER_C2H2_2"/>
    <property type="match status" value="3"/>
</dbReference>
<evidence type="ECO:0000256" key="3">
    <source>
        <dbReference type="ARBA" id="ARBA00022723"/>
    </source>
</evidence>
<dbReference type="PROSITE" id="PS50097">
    <property type="entry name" value="BTB"/>
    <property type="match status" value="1"/>
</dbReference>
<dbReference type="Proteomes" id="UP001345963">
    <property type="component" value="Unassembled WGS sequence"/>
</dbReference>
<feature type="domain" description="BTB" evidence="13">
    <location>
        <begin position="55"/>
        <end position="128"/>
    </location>
</feature>
<dbReference type="InterPro" id="IPR011333">
    <property type="entry name" value="SKP1/BTB/POZ_sf"/>
</dbReference>
<comment type="subcellular location">
    <subcellularLocation>
        <location evidence="2">Nucleus</location>
    </subcellularLocation>
</comment>
<evidence type="ECO:0000256" key="5">
    <source>
        <dbReference type="ARBA" id="ARBA00022771"/>
    </source>
</evidence>
<evidence type="ECO:0000313" key="16">
    <source>
        <dbReference type="Proteomes" id="UP001345963"/>
    </source>
</evidence>
<evidence type="ECO:0000259" key="14">
    <source>
        <dbReference type="PROSITE" id="PS50157"/>
    </source>
</evidence>
<comment type="function">
    <text evidence="1">May be involved in transcriptional regulation.</text>
</comment>
<dbReference type="InterPro" id="IPR000210">
    <property type="entry name" value="BTB/POZ_dom"/>
</dbReference>
<evidence type="ECO:0000256" key="9">
    <source>
        <dbReference type="ARBA" id="ARBA00023163"/>
    </source>
</evidence>
<evidence type="ECO:0000256" key="6">
    <source>
        <dbReference type="ARBA" id="ARBA00022833"/>
    </source>
</evidence>
<dbReference type="PANTHER" id="PTHR46105:SF29">
    <property type="entry name" value="ZINC FINGER AND BTB DOMAIN CONTAINING 12"/>
    <property type="match status" value="1"/>
</dbReference>
<dbReference type="PANTHER" id="PTHR46105">
    <property type="entry name" value="AGAP004733-PA"/>
    <property type="match status" value="1"/>
</dbReference>
<dbReference type="InterPro" id="IPR050457">
    <property type="entry name" value="ZnFinger_BTB_dom_contain"/>
</dbReference>
<evidence type="ECO:0000256" key="7">
    <source>
        <dbReference type="ARBA" id="ARBA00023015"/>
    </source>
</evidence>
<dbReference type="Gene3D" id="3.30.710.10">
    <property type="entry name" value="Potassium Channel Kv1.1, Chain A"/>
    <property type="match status" value="1"/>
</dbReference>
<evidence type="ECO:0000259" key="13">
    <source>
        <dbReference type="PROSITE" id="PS50097"/>
    </source>
</evidence>
<evidence type="ECO:0000256" key="10">
    <source>
        <dbReference type="ARBA" id="ARBA00023242"/>
    </source>
</evidence>
<keyword evidence="4" id="KW-0677">Repeat</keyword>
<keyword evidence="3" id="KW-0479">Metal-binding</keyword>
<feature type="region of interest" description="Disordered" evidence="12">
    <location>
        <begin position="305"/>
        <end position="326"/>
    </location>
</feature>
<evidence type="ECO:0000256" key="12">
    <source>
        <dbReference type="SAM" id="MobiDB-lite"/>
    </source>
</evidence>
<name>A0ABU7CMA9_9TELE</name>
<dbReference type="SMART" id="SM00225">
    <property type="entry name" value="BTB"/>
    <property type="match status" value="1"/>
</dbReference>
<evidence type="ECO:0000256" key="1">
    <source>
        <dbReference type="ARBA" id="ARBA00003767"/>
    </source>
</evidence>
<keyword evidence="5 11" id="KW-0863">Zinc-finger</keyword>
<evidence type="ECO:0000313" key="15">
    <source>
        <dbReference type="EMBL" id="MED6262659.1"/>
    </source>
</evidence>
<dbReference type="SUPFAM" id="SSF57667">
    <property type="entry name" value="beta-beta-alpha zinc fingers"/>
    <property type="match status" value="1"/>
</dbReference>
<dbReference type="PROSITE" id="PS00028">
    <property type="entry name" value="ZINC_FINGER_C2H2_1"/>
    <property type="match status" value="2"/>
</dbReference>
<sequence length="475" mass="53853">FKKRRFVTFCIGIILQIKREIIMSSSSDNLQFSLPAHGDSVLHKMNALREEHRFCDITLILGSLNTSASQPVHFHGHRVVLAASSDFLRVQFLLHKDQAEMSVSAVSSVRIAKTLLLSCYTGFLEVPHAELVSYLTAASILQMSEVVDKCTQAVSQYLKPTVFLEKPERRSKETENQEPDRSWLCSSFENQREKDVVQPSTSIQEEKTKGEGVVLSRAMYRVSQESVMHSEKTRDTIADRKFMKPTMESSEDQTLDLNTLQSERGVENTTAPLKNGVFQDLISFPAFTADLTKLVDISQIQEEEVRHEEKQDKNIHELKAPQEHGGGLIDSKISALSGAHLAKTAEDVLETSHSTLVQRPYLCRKCDKIFQHLENYVGHLKEHRQYSCLVCGEGFSQRSKLTRHIRVHPDAKPFRCPLCHETFIQKGSLQEHLHLHTRHKYTLNPTCKSGFRGLKRERNGESGLTDMLEEGRGAS</sequence>
<keyword evidence="6" id="KW-0862">Zinc</keyword>
<feature type="compositionally biased region" description="Basic and acidic residues" evidence="12">
    <location>
        <begin position="305"/>
        <end position="322"/>
    </location>
</feature>
<dbReference type="InterPro" id="IPR036236">
    <property type="entry name" value="Znf_C2H2_sf"/>
</dbReference>
<feature type="domain" description="C2H2-type" evidence="14">
    <location>
        <begin position="361"/>
        <end position="383"/>
    </location>
</feature>
<gene>
    <name evidence="15" type="ORF">ATANTOWER_023519</name>
</gene>
<keyword evidence="7" id="KW-0805">Transcription regulation</keyword>
<dbReference type="Pfam" id="PF00651">
    <property type="entry name" value="BTB"/>
    <property type="match status" value="1"/>
</dbReference>
<dbReference type="EMBL" id="JAHUTI010093746">
    <property type="protein sequence ID" value="MED6262659.1"/>
    <property type="molecule type" value="Genomic_DNA"/>
</dbReference>
<organism evidence="15 16">
    <name type="scientific">Ataeniobius toweri</name>
    <dbReference type="NCBI Taxonomy" id="208326"/>
    <lineage>
        <taxon>Eukaryota</taxon>
        <taxon>Metazoa</taxon>
        <taxon>Chordata</taxon>
        <taxon>Craniata</taxon>
        <taxon>Vertebrata</taxon>
        <taxon>Euteleostomi</taxon>
        <taxon>Actinopterygii</taxon>
        <taxon>Neopterygii</taxon>
        <taxon>Teleostei</taxon>
        <taxon>Neoteleostei</taxon>
        <taxon>Acanthomorphata</taxon>
        <taxon>Ovalentaria</taxon>
        <taxon>Atherinomorphae</taxon>
        <taxon>Cyprinodontiformes</taxon>
        <taxon>Goodeidae</taxon>
        <taxon>Ataeniobius</taxon>
    </lineage>
</organism>
<evidence type="ECO:0000256" key="4">
    <source>
        <dbReference type="ARBA" id="ARBA00022737"/>
    </source>
</evidence>
<feature type="non-terminal residue" evidence="15">
    <location>
        <position position="1"/>
    </location>
</feature>
<keyword evidence="8" id="KW-0238">DNA-binding</keyword>